<evidence type="ECO:0000256" key="1">
    <source>
        <dbReference type="SAM" id="Phobius"/>
    </source>
</evidence>
<proteinExistence type="predicted"/>
<accession>A0A921NXD9</accession>
<dbReference type="Pfam" id="PF07885">
    <property type="entry name" value="Ion_trans_2"/>
    <property type="match status" value="1"/>
</dbReference>
<dbReference type="EMBL" id="APKE01000014">
    <property type="protein sequence ID" value="KAF0676494.1"/>
    <property type="molecule type" value="Genomic_DNA"/>
</dbReference>
<evidence type="ECO:0000313" key="4">
    <source>
        <dbReference type="Proteomes" id="UP000698242"/>
    </source>
</evidence>
<feature type="transmembrane region" description="Helical" evidence="1">
    <location>
        <begin position="109"/>
        <end position="130"/>
    </location>
</feature>
<dbReference type="Gene3D" id="1.10.287.70">
    <property type="match status" value="1"/>
</dbReference>
<name>A0A921NXD9_9RHOB</name>
<reference evidence="3" key="1">
    <citation type="submission" date="2013-03" db="EMBL/GenBank/DDBJ databases">
        <title>Genome Sequence of the Profundibacterium mesophilum strain KAUST100406-0324T from Red Sea, a novel genus in the family Rhodobacteraceae.</title>
        <authorList>
            <person name="Essack M."/>
            <person name="Alam I."/>
            <person name="Lafi F."/>
            <person name="Alawi W."/>
            <person name="Kamanu F."/>
            <person name="Al-Suwailem A."/>
            <person name="Lee O.O."/>
            <person name="Xu Y."/>
            <person name="Bajic V."/>
            <person name="Qian P.-Y."/>
            <person name="Archer J."/>
        </authorList>
    </citation>
    <scope>NUCLEOTIDE SEQUENCE</scope>
    <source>
        <strain evidence="3">KAUST100406-0324</strain>
    </source>
</reference>
<feature type="domain" description="Potassium channel" evidence="2">
    <location>
        <begin position="65"/>
        <end position="131"/>
    </location>
</feature>
<sequence>MLAAIALTAATFLLVGMSHFLVLSRGLPIVSSMARTLETRHFLLLTLIGLLHIGEALIFAIVFEVAQGMDLGAFKAEAPLDFMDVYYFSIVNYTTLGLGDIYPAGHLRFMAGVQSLLGFLLLSCSASHLFSLNQSKAERLGG</sequence>
<protein>
    <submittedName>
        <fullName evidence="3">Ion channel domain containing protein</fullName>
    </submittedName>
</protein>
<dbReference type="AlphaFoldDB" id="A0A921NXD9"/>
<dbReference type="InterPro" id="IPR013099">
    <property type="entry name" value="K_chnl_dom"/>
</dbReference>
<dbReference type="Proteomes" id="UP000698242">
    <property type="component" value="Unassembled WGS sequence"/>
</dbReference>
<comment type="caution">
    <text evidence="3">The sequence shown here is derived from an EMBL/GenBank/DDBJ whole genome shotgun (WGS) entry which is preliminary data.</text>
</comment>
<evidence type="ECO:0000313" key="3">
    <source>
        <dbReference type="EMBL" id="KAF0676494.1"/>
    </source>
</evidence>
<keyword evidence="1" id="KW-0812">Transmembrane</keyword>
<evidence type="ECO:0000259" key="2">
    <source>
        <dbReference type="Pfam" id="PF07885"/>
    </source>
</evidence>
<gene>
    <name evidence="3" type="ORF">PMES_01226</name>
</gene>
<keyword evidence="1" id="KW-1133">Transmembrane helix</keyword>
<organism evidence="3 4">
    <name type="scientific">Profundibacterium mesophilum KAUST100406-0324</name>
    <dbReference type="NCBI Taxonomy" id="1037889"/>
    <lineage>
        <taxon>Bacteria</taxon>
        <taxon>Pseudomonadati</taxon>
        <taxon>Pseudomonadota</taxon>
        <taxon>Alphaproteobacteria</taxon>
        <taxon>Rhodobacterales</taxon>
        <taxon>Roseobacteraceae</taxon>
        <taxon>Profundibacterium</taxon>
    </lineage>
</organism>
<keyword evidence="4" id="KW-1185">Reference proteome</keyword>
<feature type="transmembrane region" description="Helical" evidence="1">
    <location>
        <begin position="42"/>
        <end position="65"/>
    </location>
</feature>
<keyword evidence="1" id="KW-0472">Membrane</keyword>
<dbReference type="SUPFAM" id="SSF81324">
    <property type="entry name" value="Voltage-gated potassium channels"/>
    <property type="match status" value="1"/>
</dbReference>
<dbReference type="RefSeq" id="WP_201288963.1">
    <property type="nucleotide sequence ID" value="NZ_APKE01000014.1"/>
</dbReference>